<dbReference type="Proteomes" id="UP000022910">
    <property type="component" value="Unassembled WGS sequence"/>
</dbReference>
<proteinExistence type="predicted"/>
<evidence type="ECO:0000313" key="1">
    <source>
        <dbReference type="EMBL" id="EXX62610.1"/>
    </source>
</evidence>
<dbReference type="AlphaFoldDB" id="A0A015J751"/>
<dbReference type="STRING" id="1432141.A0A015J751"/>
<dbReference type="HOGENOM" id="CLU_2795301_0_0_1"/>
<comment type="caution">
    <text evidence="1">The sequence shown here is derived from an EMBL/GenBank/DDBJ whole genome shotgun (WGS) entry which is preliminary data.</text>
</comment>
<name>A0A015J751_RHIIW</name>
<evidence type="ECO:0000313" key="2">
    <source>
        <dbReference type="Proteomes" id="UP000022910"/>
    </source>
</evidence>
<organism evidence="1 2">
    <name type="scientific">Rhizophagus irregularis (strain DAOM 197198w)</name>
    <name type="common">Glomus intraradices</name>
    <dbReference type="NCBI Taxonomy" id="1432141"/>
    <lineage>
        <taxon>Eukaryota</taxon>
        <taxon>Fungi</taxon>
        <taxon>Fungi incertae sedis</taxon>
        <taxon>Mucoromycota</taxon>
        <taxon>Glomeromycotina</taxon>
        <taxon>Glomeromycetes</taxon>
        <taxon>Glomerales</taxon>
        <taxon>Glomeraceae</taxon>
        <taxon>Rhizophagus</taxon>
    </lineage>
</organism>
<sequence length="68" mass="8181">MYTIATVFDPRFKLNYYENNKWKQSFIHYAKETVLNAYNNNYAPVINVEVNDNNDKDNEFLDHIFGKK</sequence>
<gene>
    <name evidence="1" type="ORF">RirG_160140</name>
</gene>
<accession>A0A015J751</accession>
<protein>
    <submittedName>
        <fullName evidence="1">Uncharacterized protein</fullName>
    </submittedName>
</protein>
<keyword evidence="2" id="KW-1185">Reference proteome</keyword>
<reference evidence="1 2" key="1">
    <citation type="submission" date="2014-02" db="EMBL/GenBank/DDBJ databases">
        <title>Single nucleus genome sequencing reveals high similarity among nuclei of an endomycorrhizal fungus.</title>
        <authorList>
            <person name="Lin K."/>
            <person name="Geurts R."/>
            <person name="Zhang Z."/>
            <person name="Limpens E."/>
            <person name="Saunders D.G."/>
            <person name="Mu D."/>
            <person name="Pang E."/>
            <person name="Cao H."/>
            <person name="Cha H."/>
            <person name="Lin T."/>
            <person name="Zhou Q."/>
            <person name="Shang Y."/>
            <person name="Li Y."/>
            <person name="Ivanov S."/>
            <person name="Sharma T."/>
            <person name="Velzen R.V."/>
            <person name="Ruijter N.D."/>
            <person name="Aanen D.K."/>
            <person name="Win J."/>
            <person name="Kamoun S."/>
            <person name="Bisseling T."/>
            <person name="Huang S."/>
        </authorList>
    </citation>
    <scope>NUCLEOTIDE SEQUENCE [LARGE SCALE GENOMIC DNA]</scope>
    <source>
        <strain evidence="2">DAOM197198w</strain>
    </source>
</reference>
<dbReference type="EMBL" id="JEMT01024674">
    <property type="protein sequence ID" value="EXX62610.1"/>
    <property type="molecule type" value="Genomic_DNA"/>
</dbReference>